<evidence type="ECO:0000256" key="1">
    <source>
        <dbReference type="SAM" id="MobiDB-lite"/>
    </source>
</evidence>
<dbReference type="AlphaFoldDB" id="A0A426YXW0"/>
<feature type="compositionally biased region" description="Basic and acidic residues" evidence="1">
    <location>
        <begin position="67"/>
        <end position="83"/>
    </location>
</feature>
<reference evidence="2 3" key="1">
    <citation type="journal article" date="2014" name="Agronomy (Basel)">
        <title>A Draft Genome Sequence for Ensete ventricosum, the Drought-Tolerant Tree Against Hunger.</title>
        <authorList>
            <person name="Harrison J."/>
            <person name="Moore K.A."/>
            <person name="Paszkiewicz K."/>
            <person name="Jones T."/>
            <person name="Grant M."/>
            <person name="Ambacheew D."/>
            <person name="Muzemil S."/>
            <person name="Studholme D.J."/>
        </authorList>
    </citation>
    <scope>NUCLEOTIDE SEQUENCE [LARGE SCALE GENOMIC DNA]</scope>
</reference>
<protein>
    <submittedName>
        <fullName evidence="2">Uncharacterized protein</fullName>
    </submittedName>
</protein>
<evidence type="ECO:0000313" key="2">
    <source>
        <dbReference type="EMBL" id="RRT56577.1"/>
    </source>
</evidence>
<gene>
    <name evidence="2" type="ORF">B296_00032105</name>
</gene>
<feature type="region of interest" description="Disordered" evidence="1">
    <location>
        <begin position="67"/>
        <end position="101"/>
    </location>
</feature>
<name>A0A426YXW0_ENSVE</name>
<evidence type="ECO:0000313" key="3">
    <source>
        <dbReference type="Proteomes" id="UP000287651"/>
    </source>
</evidence>
<accession>A0A426YXW0</accession>
<comment type="caution">
    <text evidence="2">The sequence shown here is derived from an EMBL/GenBank/DDBJ whole genome shotgun (WGS) entry which is preliminary data.</text>
</comment>
<proteinExistence type="predicted"/>
<dbReference type="EMBL" id="AMZH03009565">
    <property type="protein sequence ID" value="RRT56577.1"/>
    <property type="molecule type" value="Genomic_DNA"/>
</dbReference>
<dbReference type="Proteomes" id="UP000287651">
    <property type="component" value="Unassembled WGS sequence"/>
</dbReference>
<organism evidence="2 3">
    <name type="scientific">Ensete ventricosum</name>
    <name type="common">Abyssinian banana</name>
    <name type="synonym">Musa ensete</name>
    <dbReference type="NCBI Taxonomy" id="4639"/>
    <lineage>
        <taxon>Eukaryota</taxon>
        <taxon>Viridiplantae</taxon>
        <taxon>Streptophyta</taxon>
        <taxon>Embryophyta</taxon>
        <taxon>Tracheophyta</taxon>
        <taxon>Spermatophyta</taxon>
        <taxon>Magnoliopsida</taxon>
        <taxon>Liliopsida</taxon>
        <taxon>Zingiberales</taxon>
        <taxon>Musaceae</taxon>
        <taxon>Ensete</taxon>
    </lineage>
</organism>
<sequence>MLRPSVTREWVGEGELPKERTQSEMAEALRCENRIRVSSVIGWQKPCMGVAVCLSIDQGKLLREHRGVEAGGQKGRENDDESKGAQLPKNKASVRKEVDSEECYSAAEADLPIAKKGMQMQDNG</sequence>